<evidence type="ECO:0000256" key="3">
    <source>
        <dbReference type="ARBA" id="ARBA00022723"/>
    </source>
</evidence>
<comment type="caution">
    <text evidence="6">The sequence shown here is derived from an EMBL/GenBank/DDBJ whole genome shotgun (WGS) entry which is preliminary data.</text>
</comment>
<accession>A0A9P8I0G4</accession>
<dbReference type="InterPro" id="IPR001128">
    <property type="entry name" value="Cyt_P450"/>
</dbReference>
<dbReference type="GO" id="GO:0004497">
    <property type="term" value="F:monooxygenase activity"/>
    <property type="evidence" value="ECO:0007669"/>
    <property type="project" value="InterPro"/>
</dbReference>
<dbReference type="GO" id="GO:0020037">
    <property type="term" value="F:heme binding"/>
    <property type="evidence" value="ECO:0007669"/>
    <property type="project" value="InterPro"/>
</dbReference>
<evidence type="ECO:0000313" key="7">
    <source>
        <dbReference type="Proteomes" id="UP000698800"/>
    </source>
</evidence>
<gene>
    <name evidence="6" type="ORF">FGG08_004522</name>
</gene>
<dbReference type="GO" id="GO:0005506">
    <property type="term" value="F:iron ion binding"/>
    <property type="evidence" value="ECO:0007669"/>
    <property type="project" value="InterPro"/>
</dbReference>
<keyword evidence="7" id="KW-1185">Reference proteome</keyword>
<dbReference type="PANTHER" id="PTHR24305">
    <property type="entry name" value="CYTOCHROME P450"/>
    <property type="match status" value="1"/>
</dbReference>
<dbReference type="SUPFAM" id="SSF48264">
    <property type="entry name" value="Cytochrome P450"/>
    <property type="match status" value="1"/>
</dbReference>
<evidence type="ECO:0000256" key="4">
    <source>
        <dbReference type="ARBA" id="ARBA00023004"/>
    </source>
</evidence>
<protein>
    <recommendedName>
        <fullName evidence="8">Pisatin demethylase</fullName>
    </recommendedName>
</protein>
<name>A0A9P8I0G4_9PEZI</name>
<dbReference type="AlphaFoldDB" id="A0A9P8I0G4"/>
<dbReference type="PRINTS" id="PR00465">
    <property type="entry name" value="EP450IV"/>
</dbReference>
<keyword evidence="3 5" id="KW-0479">Metal-binding</keyword>
<dbReference type="CDD" id="cd11060">
    <property type="entry name" value="CYP57A1-like"/>
    <property type="match status" value="1"/>
</dbReference>
<dbReference type="InterPro" id="IPR036396">
    <property type="entry name" value="Cyt_P450_sf"/>
</dbReference>
<dbReference type="PANTHER" id="PTHR24305:SF168">
    <property type="entry name" value="P450, PUTATIVE (EUROFUNG)-RELATED"/>
    <property type="match status" value="1"/>
</dbReference>
<sequence>MSVNRLTSRNIGSVARIGPNDLMTNDPDILRRMSSARSKYGRSHWYEVAKLNPYLHSVGSEPDEKRHQELRTKLSAGYSGKEIPDFEGIVDKHVLELVDLIERKYISDGTDIRPCDVARKIQYFTLDTITDIAFGEPFGDVPADEDVHRYIQTIEDMFPLMFILQGIPGALKVMQAMQRNAWLSPLIMPSHTDRAGFGTMMGLAKRIVAERFGPNKKEKPDQLGSFIRHGLTQEEAEGETLLQITAGSDTTAGGIRSTIMHLITQPTAFNRLRQEISEAEKNNRISKPIISNAEARALPYLQACIKEGLRLLPPVTSLLSKKVPPGGDILDGKFVPEGTDVGYCAWSVHRNKAVFGEDAECFRPQRWLEASPEQLVRMDQTAELIFGYGRYGCLGRVLALTELNKVIVEVSLDDLLVAQRLLRPTNRARHIFAAVSPVRFCDNKSYTPVELQDD</sequence>
<feature type="binding site" description="axial binding residue" evidence="5">
    <location>
        <position position="393"/>
    </location>
    <ligand>
        <name>heme</name>
        <dbReference type="ChEBI" id="CHEBI:30413"/>
    </ligand>
    <ligandPart>
        <name>Fe</name>
        <dbReference type="ChEBI" id="CHEBI:18248"/>
    </ligandPart>
</feature>
<reference evidence="6" key="1">
    <citation type="submission" date="2021-03" db="EMBL/GenBank/DDBJ databases">
        <title>Comparative genomics and phylogenomic investigation of the class Geoglossomycetes provide insights into ecological specialization and systematics.</title>
        <authorList>
            <person name="Melie T."/>
            <person name="Pirro S."/>
            <person name="Miller A.N."/>
            <person name="Quandt A."/>
        </authorList>
    </citation>
    <scope>NUCLEOTIDE SEQUENCE</scope>
    <source>
        <strain evidence="6">GBOQ0MN5Z8</strain>
    </source>
</reference>
<dbReference type="Gene3D" id="1.10.630.10">
    <property type="entry name" value="Cytochrome P450"/>
    <property type="match status" value="1"/>
</dbReference>
<dbReference type="GO" id="GO:0016705">
    <property type="term" value="F:oxidoreductase activity, acting on paired donors, with incorporation or reduction of molecular oxygen"/>
    <property type="evidence" value="ECO:0007669"/>
    <property type="project" value="InterPro"/>
</dbReference>
<dbReference type="Pfam" id="PF00067">
    <property type="entry name" value="p450"/>
    <property type="match status" value="1"/>
</dbReference>
<evidence type="ECO:0000313" key="6">
    <source>
        <dbReference type="EMBL" id="KAH0538931.1"/>
    </source>
</evidence>
<keyword evidence="4 5" id="KW-0408">Iron</keyword>
<dbReference type="OrthoDB" id="3934656at2759"/>
<proteinExistence type="inferred from homology"/>
<comment type="similarity">
    <text evidence="2">Belongs to the cytochrome P450 family.</text>
</comment>
<evidence type="ECO:0008006" key="8">
    <source>
        <dbReference type="Google" id="ProtNLM"/>
    </source>
</evidence>
<dbReference type="EMBL" id="JAGHQL010000092">
    <property type="protein sequence ID" value="KAH0538931.1"/>
    <property type="molecule type" value="Genomic_DNA"/>
</dbReference>
<evidence type="ECO:0000256" key="5">
    <source>
        <dbReference type="PIRSR" id="PIRSR602403-1"/>
    </source>
</evidence>
<evidence type="ECO:0000256" key="1">
    <source>
        <dbReference type="ARBA" id="ARBA00001971"/>
    </source>
</evidence>
<evidence type="ECO:0000256" key="2">
    <source>
        <dbReference type="ARBA" id="ARBA00010617"/>
    </source>
</evidence>
<dbReference type="PRINTS" id="PR00385">
    <property type="entry name" value="P450"/>
</dbReference>
<dbReference type="InterPro" id="IPR050121">
    <property type="entry name" value="Cytochrome_P450_monoxygenase"/>
</dbReference>
<dbReference type="InterPro" id="IPR002403">
    <property type="entry name" value="Cyt_P450_E_grp-IV"/>
</dbReference>
<dbReference type="Proteomes" id="UP000698800">
    <property type="component" value="Unassembled WGS sequence"/>
</dbReference>
<comment type="cofactor">
    <cofactor evidence="1 5">
        <name>heme</name>
        <dbReference type="ChEBI" id="CHEBI:30413"/>
    </cofactor>
</comment>
<organism evidence="6 7">
    <name type="scientific">Glutinoglossum americanum</name>
    <dbReference type="NCBI Taxonomy" id="1670608"/>
    <lineage>
        <taxon>Eukaryota</taxon>
        <taxon>Fungi</taxon>
        <taxon>Dikarya</taxon>
        <taxon>Ascomycota</taxon>
        <taxon>Pezizomycotina</taxon>
        <taxon>Geoglossomycetes</taxon>
        <taxon>Geoglossales</taxon>
        <taxon>Geoglossaceae</taxon>
        <taxon>Glutinoglossum</taxon>
    </lineage>
</organism>
<keyword evidence="5" id="KW-0349">Heme</keyword>